<reference evidence="5" key="1">
    <citation type="submission" date="2022-11" db="UniProtKB">
        <authorList>
            <consortium name="WormBaseParasite"/>
        </authorList>
    </citation>
    <scope>IDENTIFICATION</scope>
</reference>
<sequence>MSFFKTVLFWIFVGFISVKACSDFVFIVDGEVDENFAGRALQRRKEIALKTAQQLDLGFHRAALIFYGKRPSSNLLITSFEEDQTKDLFTSKLRAQFDNLLLKNASKALEPSYGASDAIETLLKQVLPHKKMGALVILLFFTDGKARENENGRLEKLTAKLSKKHYIHSFVINSESSISEERLQTLLLLTNGEKKSIITSQDRQQTLEQKMISTLRSFISCEQTSKFRTLRRKPIALSPAAPVAPITATTQIPPKAPRFNPRTTTQKPSRVSSGSRFGGCMMDIVFLMDFSGGARDKREKYINIASEMIRNMQLGENETQIAFVRYSGLKRTDSVFHFKKHYNASEAIEEIAKTPTLGGTTRTGAAMLDASKEFDRRFGGRTTAQKFMIVFTDAYSQDDPVDASAKLYQERVKVLAVAVDDAIQPPDHEQLKSIATDQKSIFLEKDFHKLFTYFSQCRQ</sequence>
<dbReference type="Proteomes" id="UP000887578">
    <property type="component" value="Unplaced"/>
</dbReference>
<name>A0A914QWU9_9BILA</name>
<accession>A0A914QWU9</accession>
<dbReference type="Pfam" id="PF13768">
    <property type="entry name" value="VWA_3"/>
    <property type="match status" value="1"/>
</dbReference>
<dbReference type="AlphaFoldDB" id="A0A914QWU9"/>
<keyword evidence="4" id="KW-1185">Reference proteome</keyword>
<evidence type="ECO:0000256" key="2">
    <source>
        <dbReference type="SAM" id="SignalP"/>
    </source>
</evidence>
<evidence type="ECO:0000256" key="1">
    <source>
        <dbReference type="SAM" id="MobiDB-lite"/>
    </source>
</evidence>
<evidence type="ECO:0000259" key="3">
    <source>
        <dbReference type="PROSITE" id="PS50234"/>
    </source>
</evidence>
<protein>
    <submittedName>
        <fullName evidence="5">VWFA domain-containing protein</fullName>
    </submittedName>
</protein>
<dbReference type="InterPro" id="IPR036465">
    <property type="entry name" value="vWFA_dom_sf"/>
</dbReference>
<dbReference type="Pfam" id="PF00092">
    <property type="entry name" value="VWA"/>
    <property type="match status" value="1"/>
</dbReference>
<evidence type="ECO:0000313" key="4">
    <source>
        <dbReference type="Proteomes" id="UP000887578"/>
    </source>
</evidence>
<dbReference type="WBParaSite" id="PDA_v2.g3547.t1">
    <property type="protein sequence ID" value="PDA_v2.g3547.t1"/>
    <property type="gene ID" value="PDA_v2.g3547"/>
</dbReference>
<dbReference type="Gene3D" id="3.40.50.410">
    <property type="entry name" value="von Willebrand factor, type A domain"/>
    <property type="match status" value="2"/>
</dbReference>
<dbReference type="SMART" id="SM00327">
    <property type="entry name" value="VWA"/>
    <property type="match status" value="1"/>
</dbReference>
<dbReference type="PROSITE" id="PS50234">
    <property type="entry name" value="VWFA"/>
    <property type="match status" value="2"/>
</dbReference>
<feature type="domain" description="VWFA" evidence="3">
    <location>
        <begin position="23"/>
        <end position="215"/>
    </location>
</feature>
<dbReference type="SUPFAM" id="SSF53300">
    <property type="entry name" value="vWA-like"/>
    <property type="match status" value="2"/>
</dbReference>
<proteinExistence type="predicted"/>
<organism evidence="4 5">
    <name type="scientific">Panagrolaimus davidi</name>
    <dbReference type="NCBI Taxonomy" id="227884"/>
    <lineage>
        <taxon>Eukaryota</taxon>
        <taxon>Metazoa</taxon>
        <taxon>Ecdysozoa</taxon>
        <taxon>Nematoda</taxon>
        <taxon>Chromadorea</taxon>
        <taxon>Rhabditida</taxon>
        <taxon>Tylenchina</taxon>
        <taxon>Panagrolaimomorpha</taxon>
        <taxon>Panagrolaimoidea</taxon>
        <taxon>Panagrolaimidae</taxon>
        <taxon>Panagrolaimus</taxon>
    </lineage>
</organism>
<feature type="chain" id="PRO_5038125129" evidence="2">
    <location>
        <begin position="21"/>
        <end position="459"/>
    </location>
</feature>
<dbReference type="InterPro" id="IPR052229">
    <property type="entry name" value="Collagen-VI/PIF"/>
</dbReference>
<feature type="domain" description="VWFA" evidence="3">
    <location>
        <begin position="283"/>
        <end position="457"/>
    </location>
</feature>
<feature type="compositionally biased region" description="Polar residues" evidence="1">
    <location>
        <begin position="261"/>
        <end position="274"/>
    </location>
</feature>
<dbReference type="PANTHER" id="PTHR22588:SF12">
    <property type="entry name" value="VWFA DOMAIN-CONTAINING PROTEIN"/>
    <property type="match status" value="1"/>
</dbReference>
<feature type="signal peptide" evidence="2">
    <location>
        <begin position="1"/>
        <end position="20"/>
    </location>
</feature>
<keyword evidence="2" id="KW-0732">Signal</keyword>
<dbReference type="InterPro" id="IPR002035">
    <property type="entry name" value="VWF_A"/>
</dbReference>
<dbReference type="PANTHER" id="PTHR22588">
    <property type="entry name" value="VWFA DOMAIN-CONTAINING PROTEIN"/>
    <property type="match status" value="1"/>
</dbReference>
<evidence type="ECO:0000313" key="5">
    <source>
        <dbReference type="WBParaSite" id="PDA_v2.g3547.t1"/>
    </source>
</evidence>
<feature type="region of interest" description="Disordered" evidence="1">
    <location>
        <begin position="251"/>
        <end position="274"/>
    </location>
</feature>